<comment type="caution">
    <text evidence="1">The sequence shown here is derived from an EMBL/GenBank/DDBJ whole genome shotgun (WGS) entry which is preliminary data.</text>
</comment>
<evidence type="ECO:0000313" key="2">
    <source>
        <dbReference type="Proteomes" id="UP001388673"/>
    </source>
</evidence>
<evidence type="ECO:0000313" key="1">
    <source>
        <dbReference type="EMBL" id="KAK8849849.1"/>
    </source>
</evidence>
<dbReference type="RefSeq" id="XP_066801737.1">
    <property type="nucleotide sequence ID" value="XM_066948278.1"/>
</dbReference>
<keyword evidence="2" id="KW-1185">Reference proteome</keyword>
<organism evidence="1 2">
    <name type="scientific">Kwoniella newhampshirensis</name>
    <dbReference type="NCBI Taxonomy" id="1651941"/>
    <lineage>
        <taxon>Eukaryota</taxon>
        <taxon>Fungi</taxon>
        <taxon>Dikarya</taxon>
        <taxon>Basidiomycota</taxon>
        <taxon>Agaricomycotina</taxon>
        <taxon>Tremellomycetes</taxon>
        <taxon>Tremellales</taxon>
        <taxon>Cryptococcaceae</taxon>
        <taxon>Kwoniella</taxon>
    </lineage>
</organism>
<reference evidence="1 2" key="1">
    <citation type="journal article" date="2024" name="bioRxiv">
        <title>Comparative genomics of Cryptococcus and Kwoniella reveals pathogenesis evolution and contrasting karyotype dynamics via intercentromeric recombination or chromosome fusion.</title>
        <authorList>
            <person name="Coelho M.A."/>
            <person name="David-Palma M."/>
            <person name="Shea T."/>
            <person name="Bowers K."/>
            <person name="McGinley-Smith S."/>
            <person name="Mohammad A.W."/>
            <person name="Gnirke A."/>
            <person name="Yurkov A.M."/>
            <person name="Nowrousian M."/>
            <person name="Sun S."/>
            <person name="Cuomo C.A."/>
            <person name="Heitman J."/>
        </authorList>
    </citation>
    <scope>NUCLEOTIDE SEQUENCE [LARGE SCALE GENOMIC DNA]</scope>
    <source>
        <strain evidence="1 2">CBS 13917</strain>
    </source>
</reference>
<dbReference type="AlphaFoldDB" id="A0AAW0YXH4"/>
<accession>A0AAW0YXH4</accession>
<dbReference type="GeneID" id="92182443"/>
<gene>
    <name evidence="1" type="ORF">IAR55_005185</name>
</gene>
<dbReference type="Proteomes" id="UP001388673">
    <property type="component" value="Unassembled WGS sequence"/>
</dbReference>
<dbReference type="EMBL" id="JBCAWK010000009">
    <property type="protein sequence ID" value="KAK8849849.1"/>
    <property type="molecule type" value="Genomic_DNA"/>
</dbReference>
<name>A0AAW0YXH4_9TREE</name>
<protein>
    <recommendedName>
        <fullName evidence="3">Glycosyl transferase family 1 domain-containing protein</fullName>
    </recommendedName>
</protein>
<proteinExistence type="predicted"/>
<evidence type="ECO:0008006" key="3">
    <source>
        <dbReference type="Google" id="ProtNLM"/>
    </source>
</evidence>
<dbReference type="KEGG" id="kne:92182443"/>
<sequence>MLTDAYRYRSHRLLLSVCIIFVVGYLTIPRSAVHAVSTHTRKAKQVIIYEGEVVGALGHSLTAGGYDPLFVCQFRYRFDEVLRSVLHDPEHKFQSPWYAPEEETVESRLARNEVDVLVLNTCTSEIQKVAPLVLGTKALLVCVVHHSGRSAYYDIKPHIMELVKTRQIGFLTLGEHVRDRLHGEILQWAEADRESGWLEMPLDSFDYPARDKHSSRMFPSAAAIQGNIEPGRRKYETIFEELLAKMTANPAFWGWRLDSSLKKFVSLGEEASPFYLHLLGQINPNSPITIPTELEDVIQIHSQLEYPQFYDDIIIPAFRHNGPYEDTASSSLAAALIARVPILVTERHLASYQYLLKPAIIEHSVVESEMDAIERLRRKSVQDGKSSYGARAKDWAEMHRALDARNSAMWEKMIMTRQSGPK</sequence>